<dbReference type="AlphaFoldDB" id="A0AAN8IXZ7"/>
<dbReference type="InterPro" id="IPR002104">
    <property type="entry name" value="Integrase_catalytic"/>
</dbReference>
<dbReference type="SUPFAM" id="SSF56349">
    <property type="entry name" value="DNA breaking-rejoining enzymes"/>
    <property type="match status" value="1"/>
</dbReference>
<accession>A0AAN8IXZ7</accession>
<dbReference type="EMBL" id="JAZGQO010000015">
    <property type="protein sequence ID" value="KAK6168675.1"/>
    <property type="molecule type" value="Genomic_DNA"/>
</dbReference>
<dbReference type="PROSITE" id="PS51898">
    <property type="entry name" value="TYR_RECOMBINASE"/>
    <property type="match status" value="1"/>
</dbReference>
<dbReference type="Pfam" id="PF00589">
    <property type="entry name" value="Phage_integrase"/>
    <property type="match status" value="1"/>
</dbReference>
<name>A0AAN8IXZ7_PATCE</name>
<dbReference type="Gene3D" id="1.10.443.10">
    <property type="entry name" value="Intergrase catalytic core"/>
    <property type="match status" value="1"/>
</dbReference>
<keyword evidence="4" id="KW-1185">Reference proteome</keyword>
<protein>
    <recommendedName>
        <fullName evidence="2">Tyr recombinase domain-containing protein</fullName>
    </recommendedName>
</protein>
<reference evidence="3 4" key="1">
    <citation type="submission" date="2024-01" db="EMBL/GenBank/DDBJ databases">
        <title>The genome of the rayed Mediterranean limpet Patella caerulea (Linnaeus, 1758).</title>
        <authorList>
            <person name="Anh-Thu Weber A."/>
            <person name="Halstead-Nussloch G."/>
        </authorList>
    </citation>
    <scope>NUCLEOTIDE SEQUENCE [LARGE SCALE GENOMIC DNA]</scope>
    <source>
        <strain evidence="3">AATW-2023a</strain>
        <tissue evidence="3">Whole specimen</tissue>
    </source>
</reference>
<organism evidence="3 4">
    <name type="scientific">Patella caerulea</name>
    <name type="common">Rayed Mediterranean limpet</name>
    <dbReference type="NCBI Taxonomy" id="87958"/>
    <lineage>
        <taxon>Eukaryota</taxon>
        <taxon>Metazoa</taxon>
        <taxon>Spiralia</taxon>
        <taxon>Lophotrochozoa</taxon>
        <taxon>Mollusca</taxon>
        <taxon>Gastropoda</taxon>
        <taxon>Patellogastropoda</taxon>
        <taxon>Patelloidea</taxon>
        <taxon>Patellidae</taxon>
        <taxon>Patella</taxon>
    </lineage>
</organism>
<dbReference type="PANTHER" id="PTHR34605:SF3">
    <property type="entry name" value="P CELL-TYPE AGGLUTINATION PROTEIN MAP4-LIKE-RELATED"/>
    <property type="match status" value="1"/>
</dbReference>
<proteinExistence type="predicted"/>
<dbReference type="GO" id="GO:0006310">
    <property type="term" value="P:DNA recombination"/>
    <property type="evidence" value="ECO:0007669"/>
    <property type="project" value="UniProtKB-KW"/>
</dbReference>
<dbReference type="InterPro" id="IPR011010">
    <property type="entry name" value="DNA_brk_join_enz"/>
</dbReference>
<dbReference type="InterPro" id="IPR013762">
    <property type="entry name" value="Integrase-like_cat_sf"/>
</dbReference>
<dbReference type="GO" id="GO:0015074">
    <property type="term" value="P:DNA integration"/>
    <property type="evidence" value="ECO:0007669"/>
    <property type="project" value="InterPro"/>
</dbReference>
<feature type="domain" description="Tyr recombinase" evidence="2">
    <location>
        <begin position="1"/>
        <end position="131"/>
    </location>
</feature>
<evidence type="ECO:0000313" key="4">
    <source>
        <dbReference type="Proteomes" id="UP001347796"/>
    </source>
</evidence>
<gene>
    <name evidence="3" type="ORF">SNE40_019866</name>
</gene>
<dbReference type="PANTHER" id="PTHR34605">
    <property type="entry name" value="PHAGE_INTEGRASE DOMAIN-CONTAINING PROTEIN"/>
    <property type="match status" value="1"/>
</dbReference>
<evidence type="ECO:0000313" key="3">
    <source>
        <dbReference type="EMBL" id="KAK6168675.1"/>
    </source>
</evidence>
<dbReference type="GO" id="GO:0003677">
    <property type="term" value="F:DNA binding"/>
    <property type="evidence" value="ECO:0007669"/>
    <property type="project" value="InterPro"/>
</dbReference>
<sequence length="138" mass="15738">MKIHLKASKNDYFRAGVDIIIFDNVRFQPVRYMANYLLLRKQLQAGEALFITPDLKPLSRSLFIGYLKKLLIRLGIDSSQYSGHSFRIGAATSAARQGVPDHLIQSLGRWKSLTYTRYIHISKAKLKNAQQAMSRQAL</sequence>
<dbReference type="InterPro" id="IPR052925">
    <property type="entry name" value="Phage_Integrase-like_Recomb"/>
</dbReference>
<evidence type="ECO:0000256" key="1">
    <source>
        <dbReference type="ARBA" id="ARBA00023172"/>
    </source>
</evidence>
<comment type="caution">
    <text evidence="3">The sequence shown here is derived from an EMBL/GenBank/DDBJ whole genome shotgun (WGS) entry which is preliminary data.</text>
</comment>
<evidence type="ECO:0000259" key="2">
    <source>
        <dbReference type="PROSITE" id="PS51898"/>
    </source>
</evidence>
<dbReference type="Proteomes" id="UP001347796">
    <property type="component" value="Unassembled WGS sequence"/>
</dbReference>
<keyword evidence="1" id="KW-0233">DNA recombination</keyword>